<protein>
    <submittedName>
        <fullName evidence="1">Uncharacterized protein</fullName>
    </submittedName>
</protein>
<reference evidence="2" key="4">
    <citation type="submission" date="2020-09" db="EMBL/GenBank/DDBJ databases">
        <authorList>
            <person name="Sun Q."/>
            <person name="Ohkuma M."/>
        </authorList>
    </citation>
    <scope>NUCLEOTIDE SEQUENCE</scope>
    <source>
        <strain evidence="2">JCM 31740</strain>
    </source>
</reference>
<proteinExistence type="predicted"/>
<dbReference type="GeneID" id="38667207"/>
<evidence type="ECO:0000313" key="1">
    <source>
        <dbReference type="EMBL" id="BBD73335.1"/>
    </source>
</evidence>
<gene>
    <name evidence="2" type="ORF">GCM10007116_03550</name>
    <name evidence="1" type="ORF">HS1genome_1724</name>
</gene>
<reference evidence="3" key="2">
    <citation type="submission" date="2018-04" db="EMBL/GenBank/DDBJ databases">
        <title>Complete genome sequence of Sulfodiicoccus acidiphilus strain HS-1.</title>
        <authorList>
            <person name="Sakai H.D."/>
            <person name="Kurosawa N."/>
        </authorList>
    </citation>
    <scope>NUCLEOTIDE SEQUENCE [LARGE SCALE GENOMIC DNA]</scope>
    <source>
        <strain evidence="3">HS-1</strain>
    </source>
</reference>
<evidence type="ECO:0000313" key="3">
    <source>
        <dbReference type="Proteomes" id="UP000276741"/>
    </source>
</evidence>
<keyword evidence="3" id="KW-1185">Reference proteome</keyword>
<sequence>MGYYKVEGDFLPVVTTVNNFNELNSGNPGYLPLVYVLVIGANDNGEPGVVDVPVQGNEILLNEVDPGYWTVVVTGRQYVNQLLWTLDNGYRETGTVSGTSNLWYQPGIGKTLLETVDLQQYTYDLRLTTFRTSLQRIL</sequence>
<reference evidence="1" key="3">
    <citation type="journal article" date="2019" name="BMC Res. Notes">
        <title>Complete genome sequence of the Sulfodiicoccus acidiphilus strain HS-1T, the first crenarchaeon that lacks polB3, isolated from an acidic hot spring in Ohwaku-dani, Hakone, Japan.</title>
        <authorList>
            <person name="Sakai H.D."/>
            <person name="Kurosawa N."/>
        </authorList>
    </citation>
    <scope>NUCLEOTIDE SEQUENCE</scope>
    <source>
        <strain evidence="1">HS-1</strain>
    </source>
</reference>
<dbReference type="KEGG" id="sacd:HS1genome_1724"/>
<dbReference type="EMBL" id="AP018553">
    <property type="protein sequence ID" value="BBD73335.1"/>
    <property type="molecule type" value="Genomic_DNA"/>
</dbReference>
<reference evidence="2" key="1">
    <citation type="journal article" date="2014" name="Int. J. Syst. Evol. Microbiol.">
        <title>Complete genome sequence of Corynebacterium casei LMG S-19264T (=DSM 44701T), isolated from a smear-ripened cheese.</title>
        <authorList>
            <consortium name="US DOE Joint Genome Institute (JGI-PGF)"/>
            <person name="Walter F."/>
            <person name="Albersmeier A."/>
            <person name="Kalinowski J."/>
            <person name="Ruckert C."/>
        </authorList>
    </citation>
    <scope>NUCLEOTIDE SEQUENCE</scope>
    <source>
        <strain evidence="2">JCM 31740</strain>
    </source>
</reference>
<dbReference type="AlphaFoldDB" id="A0A348B583"/>
<dbReference type="RefSeq" id="WP_126450475.1">
    <property type="nucleotide sequence ID" value="NZ_AP018553.1"/>
</dbReference>
<dbReference type="Proteomes" id="UP000276741">
    <property type="component" value="Chromosome"/>
</dbReference>
<evidence type="ECO:0000313" key="2">
    <source>
        <dbReference type="EMBL" id="GGT89017.1"/>
    </source>
</evidence>
<dbReference type="OrthoDB" id="27863at2157"/>
<accession>A0A348B583</accession>
<name>A0A348B583_9CREN</name>
<dbReference type="Proteomes" id="UP000616143">
    <property type="component" value="Unassembled WGS sequence"/>
</dbReference>
<organism evidence="1 3">
    <name type="scientific">Sulfodiicoccus acidiphilus</name>
    <dbReference type="NCBI Taxonomy" id="1670455"/>
    <lineage>
        <taxon>Archaea</taxon>
        <taxon>Thermoproteota</taxon>
        <taxon>Thermoprotei</taxon>
        <taxon>Sulfolobales</taxon>
        <taxon>Sulfolobaceae</taxon>
        <taxon>Sulfodiicoccus</taxon>
    </lineage>
</organism>
<dbReference type="EMBL" id="BMQS01000003">
    <property type="protein sequence ID" value="GGT89017.1"/>
    <property type="molecule type" value="Genomic_DNA"/>
</dbReference>